<evidence type="ECO:0000313" key="2">
    <source>
        <dbReference type="EMBL" id="CAD5214370.1"/>
    </source>
</evidence>
<comment type="caution">
    <text evidence="2">The sequence shown here is derived from an EMBL/GenBank/DDBJ whole genome shotgun (WGS) entry which is preliminary data.</text>
</comment>
<protein>
    <recommendedName>
        <fullName evidence="1">DUF4440 domain-containing protein</fullName>
    </recommendedName>
</protein>
<name>A0A811KG36_9BILA</name>
<dbReference type="InterPro" id="IPR032710">
    <property type="entry name" value="NTF2-like_dom_sf"/>
</dbReference>
<evidence type="ECO:0000313" key="3">
    <source>
        <dbReference type="Proteomes" id="UP000614601"/>
    </source>
</evidence>
<dbReference type="Proteomes" id="UP000783686">
    <property type="component" value="Unassembled WGS sequence"/>
</dbReference>
<dbReference type="InterPro" id="IPR027843">
    <property type="entry name" value="DUF4440"/>
</dbReference>
<sequence length="123" mass="14650">MGLTTAEIDKLIEEIEKRQEEALKNKNPEEFAKTYSENAVLIILDTRVYKGREEIAKASEPFLDYEFTFEKQPAYDVNNGEYIMRKGRYQLAGNPNWFRYMQLHERQPDGSYLTIHDEFEFKK</sequence>
<dbReference type="Pfam" id="PF14534">
    <property type="entry name" value="DUF4440"/>
    <property type="match status" value="1"/>
</dbReference>
<keyword evidence="3" id="KW-1185">Reference proteome</keyword>
<dbReference type="EMBL" id="CAJFCW020000003">
    <property type="protein sequence ID" value="CAG9102630.1"/>
    <property type="molecule type" value="Genomic_DNA"/>
</dbReference>
<evidence type="ECO:0000259" key="1">
    <source>
        <dbReference type="Pfam" id="PF14534"/>
    </source>
</evidence>
<accession>A0A811KG36</accession>
<reference evidence="2" key="1">
    <citation type="submission" date="2020-09" db="EMBL/GenBank/DDBJ databases">
        <authorList>
            <person name="Kikuchi T."/>
        </authorList>
    </citation>
    <scope>NUCLEOTIDE SEQUENCE</scope>
    <source>
        <strain evidence="2">SH1</strain>
    </source>
</reference>
<dbReference type="Proteomes" id="UP000614601">
    <property type="component" value="Unassembled WGS sequence"/>
</dbReference>
<dbReference type="Gene3D" id="3.10.450.50">
    <property type="match status" value="1"/>
</dbReference>
<proteinExistence type="predicted"/>
<dbReference type="AlphaFoldDB" id="A0A811KG36"/>
<dbReference type="OrthoDB" id="5813464at2759"/>
<dbReference type="EMBL" id="CAJFDH010000003">
    <property type="protein sequence ID" value="CAD5214370.1"/>
    <property type="molecule type" value="Genomic_DNA"/>
</dbReference>
<gene>
    <name evidence="2" type="ORF">BOKJ2_LOCUS5559</name>
</gene>
<feature type="domain" description="DUF4440" evidence="1">
    <location>
        <begin position="12"/>
        <end position="109"/>
    </location>
</feature>
<organism evidence="2 3">
    <name type="scientific">Bursaphelenchus okinawaensis</name>
    <dbReference type="NCBI Taxonomy" id="465554"/>
    <lineage>
        <taxon>Eukaryota</taxon>
        <taxon>Metazoa</taxon>
        <taxon>Ecdysozoa</taxon>
        <taxon>Nematoda</taxon>
        <taxon>Chromadorea</taxon>
        <taxon>Rhabditida</taxon>
        <taxon>Tylenchina</taxon>
        <taxon>Tylenchomorpha</taxon>
        <taxon>Aphelenchoidea</taxon>
        <taxon>Aphelenchoididae</taxon>
        <taxon>Bursaphelenchus</taxon>
    </lineage>
</organism>
<dbReference type="SUPFAM" id="SSF54427">
    <property type="entry name" value="NTF2-like"/>
    <property type="match status" value="1"/>
</dbReference>